<comment type="cofactor">
    <cofactor evidence="8">
        <name>dipyrromethane</name>
        <dbReference type="ChEBI" id="CHEBI:60342"/>
    </cofactor>
    <text evidence="8">Binds 1 dipyrromethane group covalently.</text>
</comment>
<accession>A0ABU8XR03</accession>
<dbReference type="PRINTS" id="PR00151">
    <property type="entry name" value="PORPHBDMNASE"/>
</dbReference>
<dbReference type="HAMAP" id="MF_00260">
    <property type="entry name" value="Porphobil_deam"/>
    <property type="match status" value="1"/>
</dbReference>
<organism evidence="11 12">
    <name type="scientific">Benzoatithermus flavus</name>
    <dbReference type="NCBI Taxonomy" id="3108223"/>
    <lineage>
        <taxon>Bacteria</taxon>
        <taxon>Pseudomonadati</taxon>
        <taxon>Pseudomonadota</taxon>
        <taxon>Alphaproteobacteria</taxon>
        <taxon>Geminicoccales</taxon>
        <taxon>Geminicoccaceae</taxon>
        <taxon>Benzoatithermus</taxon>
    </lineage>
</organism>
<dbReference type="SUPFAM" id="SSF54782">
    <property type="entry name" value="Porphobilinogen deaminase (hydroxymethylbilane synthase), C-terminal domain"/>
    <property type="match status" value="1"/>
</dbReference>
<reference evidence="11 12" key="1">
    <citation type="submission" date="2024-01" db="EMBL/GenBank/DDBJ databases">
        <title>Multi-omics insights into the function and evolution of sodium benzoate biodegradation pathways in Benzoatithermus flavus gen. nov., sp. nov. from hot spring.</title>
        <authorList>
            <person name="Hu C.-J."/>
            <person name="Li W.-J."/>
        </authorList>
    </citation>
    <scope>NUCLEOTIDE SEQUENCE [LARGE SCALE GENOMIC DNA]</scope>
    <source>
        <strain evidence="11 12">SYSU G07066</strain>
    </source>
</reference>
<protein>
    <recommendedName>
        <fullName evidence="8">Porphobilinogen deaminase</fullName>
        <shortName evidence="8">PBG</shortName>
        <ecNumber evidence="8">2.5.1.61</ecNumber>
    </recommendedName>
    <alternativeName>
        <fullName evidence="8">Hydroxymethylbilane synthase</fullName>
        <shortName evidence="8">HMBS</shortName>
    </alternativeName>
    <alternativeName>
        <fullName evidence="8">Pre-uroporphyrinogen synthase</fullName>
    </alternativeName>
</protein>
<comment type="catalytic activity">
    <reaction evidence="7 8">
        <text>4 porphobilinogen + H2O = hydroxymethylbilane + 4 NH4(+)</text>
        <dbReference type="Rhea" id="RHEA:13185"/>
        <dbReference type="ChEBI" id="CHEBI:15377"/>
        <dbReference type="ChEBI" id="CHEBI:28938"/>
        <dbReference type="ChEBI" id="CHEBI:57845"/>
        <dbReference type="ChEBI" id="CHEBI:58126"/>
        <dbReference type="EC" id="2.5.1.61"/>
    </reaction>
</comment>
<evidence type="ECO:0000259" key="10">
    <source>
        <dbReference type="Pfam" id="PF03900"/>
    </source>
</evidence>
<dbReference type="Gene3D" id="3.40.190.10">
    <property type="entry name" value="Periplasmic binding protein-like II"/>
    <property type="match status" value="2"/>
</dbReference>
<evidence type="ECO:0000256" key="5">
    <source>
        <dbReference type="ARBA" id="ARBA00022679"/>
    </source>
</evidence>
<dbReference type="InterPro" id="IPR000860">
    <property type="entry name" value="HemC"/>
</dbReference>
<dbReference type="Pfam" id="PF01379">
    <property type="entry name" value="Porphobil_deam"/>
    <property type="match status" value="1"/>
</dbReference>
<dbReference type="InterPro" id="IPR022417">
    <property type="entry name" value="Porphobilin_deaminase_N"/>
</dbReference>
<sequence>MTLRLPLRLGTRGSPLALAQARMVKAALAAVEPMLAADDAVEIVVIKTTGDKVLDRPLAEIGGKGLFTKEIEDGLVAGSLDIAVHSMKDMPTVLPAGLVIDAVLPREDPRDALIARGPRRIAELPHGLTVGTASLRRAAQLRALRPDLVVVPLRGNVQTRLKKLDAGEVGATFLAMAGLVRLGLAEVVSVPLSPEEMLPAVAQGAIGIECHAGNAPVTELLARINHVPTMTRITAERAFLAALDGSCRTPIAALAELDGDRLRLRGLVASPDGRRIERIEAEGAAADARALGAEAGARIRVRLDADFFAGRAG</sequence>
<evidence type="ECO:0000313" key="12">
    <source>
        <dbReference type="Proteomes" id="UP001375743"/>
    </source>
</evidence>
<dbReference type="NCBIfam" id="TIGR00212">
    <property type="entry name" value="hemC"/>
    <property type="match status" value="1"/>
</dbReference>
<keyword evidence="6 8" id="KW-0627">Porphyrin biosynthesis</keyword>
<feature type="domain" description="Porphobilinogen deaminase N-terminal" evidence="9">
    <location>
        <begin position="7"/>
        <end position="216"/>
    </location>
</feature>
<evidence type="ECO:0000256" key="8">
    <source>
        <dbReference type="HAMAP-Rule" id="MF_00260"/>
    </source>
</evidence>
<dbReference type="InterPro" id="IPR022419">
    <property type="entry name" value="Porphobilin_deaminase_cofac_BS"/>
</dbReference>
<dbReference type="PANTHER" id="PTHR11557:SF0">
    <property type="entry name" value="PORPHOBILINOGEN DEAMINASE"/>
    <property type="match status" value="1"/>
</dbReference>
<dbReference type="PANTHER" id="PTHR11557">
    <property type="entry name" value="PORPHOBILINOGEN DEAMINASE"/>
    <property type="match status" value="1"/>
</dbReference>
<dbReference type="PROSITE" id="PS00533">
    <property type="entry name" value="PORPHOBILINOGEN_DEAM"/>
    <property type="match status" value="1"/>
</dbReference>
<evidence type="ECO:0000256" key="1">
    <source>
        <dbReference type="ARBA" id="ARBA00002869"/>
    </source>
</evidence>
<comment type="subunit">
    <text evidence="4 8">Monomer.</text>
</comment>
<comment type="function">
    <text evidence="1 8">Tetrapolymerization of the monopyrrole PBG into the hydroxymethylbilane pre-uroporphyrinogen in several discrete steps.</text>
</comment>
<comment type="miscellaneous">
    <text evidence="8">The porphobilinogen subunits are added to the dipyrromethane group.</text>
</comment>
<name>A0ABU8XR03_9PROT</name>
<dbReference type="EMBL" id="JBBLZC010000009">
    <property type="protein sequence ID" value="MEK0083650.1"/>
    <property type="molecule type" value="Genomic_DNA"/>
</dbReference>
<dbReference type="InterPro" id="IPR022418">
    <property type="entry name" value="Porphobilinogen_deaminase_C"/>
</dbReference>
<evidence type="ECO:0000256" key="6">
    <source>
        <dbReference type="ARBA" id="ARBA00023244"/>
    </source>
</evidence>
<gene>
    <name evidence="8 11" type="primary">hemC</name>
    <name evidence="11" type="ORF">U1T56_10840</name>
</gene>
<dbReference type="Proteomes" id="UP001375743">
    <property type="component" value="Unassembled WGS sequence"/>
</dbReference>
<comment type="pathway">
    <text evidence="2">Porphyrin-containing compound metabolism; protoporphyrin-IX biosynthesis; coproporphyrinogen-III from 5-aminolevulinate: step 2/4.</text>
</comment>
<comment type="caution">
    <text evidence="11">The sequence shown here is derived from an EMBL/GenBank/DDBJ whole genome shotgun (WGS) entry which is preliminary data.</text>
</comment>
<evidence type="ECO:0000256" key="7">
    <source>
        <dbReference type="ARBA" id="ARBA00048169"/>
    </source>
</evidence>
<keyword evidence="5 8" id="KW-0808">Transferase</keyword>
<feature type="modified residue" description="S-(dipyrrolylmethanemethyl)cysteine" evidence="8">
    <location>
        <position position="247"/>
    </location>
</feature>
<dbReference type="InterPro" id="IPR036803">
    <property type="entry name" value="Porphobilinogen_deaminase_C_sf"/>
</dbReference>
<dbReference type="Gene3D" id="3.30.160.40">
    <property type="entry name" value="Porphobilinogen deaminase, C-terminal domain"/>
    <property type="match status" value="1"/>
</dbReference>
<evidence type="ECO:0000256" key="4">
    <source>
        <dbReference type="ARBA" id="ARBA00011245"/>
    </source>
</evidence>
<evidence type="ECO:0000259" key="9">
    <source>
        <dbReference type="Pfam" id="PF01379"/>
    </source>
</evidence>
<proteinExistence type="inferred from homology"/>
<dbReference type="Pfam" id="PF03900">
    <property type="entry name" value="Porphobil_deamC"/>
    <property type="match status" value="1"/>
</dbReference>
<dbReference type="GO" id="GO:0004418">
    <property type="term" value="F:hydroxymethylbilane synthase activity"/>
    <property type="evidence" value="ECO:0007669"/>
    <property type="project" value="UniProtKB-EC"/>
</dbReference>
<dbReference type="EC" id="2.5.1.61" evidence="8"/>
<dbReference type="PIRSF" id="PIRSF001438">
    <property type="entry name" value="4pyrrol_synth_OHMeBilane_synth"/>
    <property type="match status" value="1"/>
</dbReference>
<dbReference type="SUPFAM" id="SSF53850">
    <property type="entry name" value="Periplasmic binding protein-like II"/>
    <property type="match status" value="1"/>
</dbReference>
<evidence type="ECO:0000256" key="3">
    <source>
        <dbReference type="ARBA" id="ARBA00005638"/>
    </source>
</evidence>
<keyword evidence="12" id="KW-1185">Reference proteome</keyword>
<comment type="similarity">
    <text evidence="3 8">Belongs to the HMBS family.</text>
</comment>
<evidence type="ECO:0000256" key="2">
    <source>
        <dbReference type="ARBA" id="ARBA00004735"/>
    </source>
</evidence>
<evidence type="ECO:0000313" key="11">
    <source>
        <dbReference type="EMBL" id="MEK0083650.1"/>
    </source>
</evidence>
<feature type="domain" description="Porphobilinogen deaminase C-terminal" evidence="10">
    <location>
        <begin position="231"/>
        <end position="299"/>
    </location>
</feature>
<dbReference type="RefSeq" id="WP_418159500.1">
    <property type="nucleotide sequence ID" value="NZ_JBBLZC010000009.1"/>
</dbReference>